<dbReference type="EMBL" id="CP007030">
    <property type="protein sequence ID" value="AHF01294.1"/>
    <property type="molecule type" value="Genomic_DNA"/>
</dbReference>
<dbReference type="OrthoDB" id="9790826at2"/>
<dbReference type="Proteomes" id="UP000005380">
    <property type="component" value="Chromosome"/>
</dbReference>
<dbReference type="STRING" id="717772.THIAE_05345"/>
<dbReference type="Pfam" id="PF08888">
    <property type="entry name" value="HopJ"/>
    <property type="match status" value="1"/>
</dbReference>
<dbReference type="InterPro" id="IPR014984">
    <property type="entry name" value="HopJ"/>
</dbReference>
<evidence type="ECO:0000313" key="2">
    <source>
        <dbReference type="Proteomes" id="UP000005380"/>
    </source>
</evidence>
<dbReference type="InParanoid" id="W0DWC7"/>
<keyword evidence="2" id="KW-1185">Reference proteome</keyword>
<organism evidence="1 2">
    <name type="scientific">Thiomicrospira aerophila AL3</name>
    <dbReference type="NCBI Taxonomy" id="717772"/>
    <lineage>
        <taxon>Bacteria</taxon>
        <taxon>Pseudomonadati</taxon>
        <taxon>Pseudomonadota</taxon>
        <taxon>Gammaproteobacteria</taxon>
        <taxon>Thiotrichales</taxon>
        <taxon>Piscirickettsiaceae</taxon>
        <taxon>Thiomicrospira</taxon>
    </lineage>
</organism>
<dbReference type="eggNOG" id="ENOG5032RP0">
    <property type="taxonomic scope" value="Bacteria"/>
</dbReference>
<gene>
    <name evidence="1" type="ORF">THIAE_05345</name>
</gene>
<protein>
    <submittedName>
        <fullName evidence="1">Type III effector</fullName>
    </submittedName>
</protein>
<dbReference type="RefSeq" id="WP_006460360.1">
    <property type="nucleotide sequence ID" value="NZ_CP007030.1"/>
</dbReference>
<sequence length="118" mass="12969">MSAIRTPSALIQQLNLGPVTFSEVIATIEAHYHFTPTAFSNGQQTNEAGQNNGSCKIFAFAKLHGLDTQATLNAFGDFYTQDVLGHPDATDHQNIRQFMQQGWSGIRFNGKALQEKAQ</sequence>
<dbReference type="HOGENOM" id="CLU_121622_1_1_6"/>
<dbReference type="Gene3D" id="3.20.160.10">
    <property type="entry name" value="vpa0580 domain like"/>
    <property type="match status" value="1"/>
</dbReference>
<dbReference type="AlphaFoldDB" id="W0DWC7"/>
<dbReference type="InterPro" id="IPR038604">
    <property type="entry name" value="HopJ_sf"/>
</dbReference>
<dbReference type="KEGG" id="tao:THIAE_05345"/>
<accession>W0DWC7</accession>
<evidence type="ECO:0000313" key="1">
    <source>
        <dbReference type="EMBL" id="AHF01294.1"/>
    </source>
</evidence>
<reference evidence="1 2" key="1">
    <citation type="submission" date="2013-12" db="EMBL/GenBank/DDBJ databases">
        <authorList>
            <consortium name="DOE Joint Genome Institute"/>
            <person name="Kappler U."/>
            <person name="Huntemann M."/>
            <person name="Han J."/>
            <person name="Chen A."/>
            <person name="Kyrpides N."/>
            <person name="Mavromatis K."/>
            <person name="Markowitz V."/>
            <person name="Palaniappan K."/>
            <person name="Ivanova N."/>
            <person name="Schaumberg A."/>
            <person name="Pati A."/>
            <person name="Liolios K."/>
            <person name="Nordberg H.P."/>
            <person name="Cantor M.N."/>
            <person name="Hua S.X."/>
            <person name="Woyke T."/>
        </authorList>
    </citation>
    <scope>NUCLEOTIDE SEQUENCE [LARGE SCALE GENOMIC DNA]</scope>
    <source>
        <strain evidence="2">AL2</strain>
    </source>
</reference>
<name>W0DWC7_9GAMM</name>
<proteinExistence type="predicted"/>